<dbReference type="AlphaFoldDB" id="A0A915HTL8"/>
<name>A0A915HTL8_ROMCU</name>
<proteinExistence type="predicted"/>
<protein>
    <submittedName>
        <fullName evidence="3">Uncharacterized protein</fullName>
    </submittedName>
</protein>
<accession>A0A915HTL8</accession>
<keyword evidence="1" id="KW-0812">Transmembrane</keyword>
<feature type="transmembrane region" description="Helical" evidence="1">
    <location>
        <begin position="31"/>
        <end position="51"/>
    </location>
</feature>
<dbReference type="Proteomes" id="UP000887565">
    <property type="component" value="Unplaced"/>
</dbReference>
<sequence length="133" mass="15113">MIENIQGTNFTYNCSHRNLSAAMADSRIKKIIFFLLLQFYFVIVAVGHFLAKTPRPRRVSCSTPDDHILATADETTLTARQSANMMFKTCRSEKSIIKNGKFVGVLVNELADDDQQPIFLLCSRKSILFKTNY</sequence>
<reference evidence="3" key="1">
    <citation type="submission" date="2022-11" db="UniProtKB">
        <authorList>
            <consortium name="WormBaseParasite"/>
        </authorList>
    </citation>
    <scope>IDENTIFICATION</scope>
</reference>
<evidence type="ECO:0000256" key="1">
    <source>
        <dbReference type="SAM" id="Phobius"/>
    </source>
</evidence>
<keyword evidence="1" id="KW-1133">Transmembrane helix</keyword>
<dbReference type="WBParaSite" id="nRc.2.0.1.t04747-RA">
    <property type="protein sequence ID" value="nRc.2.0.1.t04747-RA"/>
    <property type="gene ID" value="nRc.2.0.1.g04747"/>
</dbReference>
<organism evidence="2 3">
    <name type="scientific">Romanomermis culicivorax</name>
    <name type="common">Nematode worm</name>
    <dbReference type="NCBI Taxonomy" id="13658"/>
    <lineage>
        <taxon>Eukaryota</taxon>
        <taxon>Metazoa</taxon>
        <taxon>Ecdysozoa</taxon>
        <taxon>Nematoda</taxon>
        <taxon>Enoplea</taxon>
        <taxon>Dorylaimia</taxon>
        <taxon>Mermithida</taxon>
        <taxon>Mermithoidea</taxon>
        <taxon>Mermithidae</taxon>
        <taxon>Romanomermis</taxon>
    </lineage>
</organism>
<keyword evidence="2" id="KW-1185">Reference proteome</keyword>
<evidence type="ECO:0000313" key="2">
    <source>
        <dbReference type="Proteomes" id="UP000887565"/>
    </source>
</evidence>
<keyword evidence="1" id="KW-0472">Membrane</keyword>
<evidence type="ECO:0000313" key="3">
    <source>
        <dbReference type="WBParaSite" id="nRc.2.0.1.t04747-RA"/>
    </source>
</evidence>